<reference evidence="1 2" key="1">
    <citation type="submission" date="2020-06" db="EMBL/GenBank/DDBJ databases">
        <title>Genome sequence of Paramixta manurensis strain PD-1.</title>
        <authorList>
            <person name="Lee C.W."/>
            <person name="Kim J."/>
        </authorList>
    </citation>
    <scope>NUCLEOTIDE SEQUENCE [LARGE SCALE GENOMIC DNA]</scope>
    <source>
        <strain evidence="1 2">PD-1</strain>
    </source>
</reference>
<sequence>MVLAVHQAIRDNKLTTLRDHCLAYDYDDVSDKLFYLVDVRENKRYAICGGAPDVSVHLFRFKVSKRDYALSTDAGSVDGTLHTVKQ</sequence>
<name>A0A6M8U7U8_9GAMM</name>
<accession>A0A6M8U7U8</accession>
<dbReference type="Proteomes" id="UP000505325">
    <property type="component" value="Chromosome"/>
</dbReference>
<keyword evidence="2" id="KW-1185">Reference proteome</keyword>
<evidence type="ECO:0000313" key="1">
    <source>
        <dbReference type="EMBL" id="QKJ85709.1"/>
    </source>
</evidence>
<proteinExistence type="predicted"/>
<dbReference type="RefSeq" id="WP_173632773.1">
    <property type="nucleotide sequence ID" value="NZ_CP054212.1"/>
</dbReference>
<protein>
    <submittedName>
        <fullName evidence="1">Uncharacterized protein</fullName>
    </submittedName>
</protein>
<gene>
    <name evidence="1" type="ORF">PMPD1_0737</name>
</gene>
<organism evidence="1 2">
    <name type="scientific">Paramixta manurensis</name>
    <dbReference type="NCBI Taxonomy" id="2740817"/>
    <lineage>
        <taxon>Bacteria</taxon>
        <taxon>Pseudomonadati</taxon>
        <taxon>Pseudomonadota</taxon>
        <taxon>Gammaproteobacteria</taxon>
        <taxon>Enterobacterales</taxon>
        <taxon>Erwiniaceae</taxon>
        <taxon>Paramixta</taxon>
    </lineage>
</organism>
<evidence type="ECO:0000313" key="2">
    <source>
        <dbReference type="Proteomes" id="UP000505325"/>
    </source>
</evidence>
<dbReference type="AlphaFoldDB" id="A0A6M8U7U8"/>
<dbReference type="EMBL" id="CP054212">
    <property type="protein sequence ID" value="QKJ85709.1"/>
    <property type="molecule type" value="Genomic_DNA"/>
</dbReference>
<dbReference type="KEGG" id="pmak:PMPD1_0737"/>